<dbReference type="Gene3D" id="1.20.120.1530">
    <property type="match status" value="3"/>
</dbReference>
<dbReference type="InterPro" id="IPR003660">
    <property type="entry name" value="HAMP_dom"/>
</dbReference>
<dbReference type="InterPro" id="IPR051310">
    <property type="entry name" value="MCP_chemotaxis"/>
</dbReference>
<reference evidence="9 10" key="1">
    <citation type="submission" date="2016-02" db="EMBL/GenBank/DDBJ databases">
        <title>Comparison of Clostridium stercorarium subspecies using comparative genomics and transcriptomics.</title>
        <authorList>
            <person name="Schellenberg J."/>
            <person name="Thallinger G."/>
            <person name="Levin D.B."/>
            <person name="Zhang X."/>
            <person name="Alvare G."/>
            <person name="Fristensky B."/>
            <person name="Sparling R."/>
        </authorList>
    </citation>
    <scope>NUCLEOTIDE SEQUENCE [LARGE SCALE GENOMIC DNA]</scope>
    <source>
        <strain evidence="9 10">DSM 9219</strain>
    </source>
</reference>
<keyword evidence="6" id="KW-0812">Transmembrane</keyword>
<dbReference type="SMART" id="SM00283">
    <property type="entry name" value="MA"/>
    <property type="match status" value="1"/>
</dbReference>
<dbReference type="EMBL" id="CP014673">
    <property type="protein sequence ID" value="ANX01600.1"/>
    <property type="molecule type" value="Genomic_DNA"/>
</dbReference>
<keyword evidence="6" id="KW-1133">Transmembrane helix</keyword>
<dbReference type="SMART" id="SM00304">
    <property type="entry name" value="HAMP"/>
    <property type="match status" value="4"/>
</dbReference>
<dbReference type="PANTHER" id="PTHR43531">
    <property type="entry name" value="PROTEIN ICFG"/>
    <property type="match status" value="1"/>
</dbReference>
<dbReference type="RefSeq" id="WP_034836339.1">
    <property type="nucleotide sequence ID" value="NZ_CP014673.1"/>
</dbReference>
<evidence type="ECO:0000256" key="2">
    <source>
        <dbReference type="ARBA" id="ARBA00029447"/>
    </source>
</evidence>
<feature type="region of interest" description="Disordered" evidence="5">
    <location>
        <begin position="784"/>
        <end position="827"/>
    </location>
</feature>
<keyword evidence="3" id="KW-0807">Transducer</keyword>
<evidence type="ECO:0000256" key="4">
    <source>
        <dbReference type="SAM" id="Coils"/>
    </source>
</evidence>
<evidence type="ECO:0000259" key="8">
    <source>
        <dbReference type="PROSITE" id="PS50885"/>
    </source>
</evidence>
<keyword evidence="6" id="KW-0472">Membrane</keyword>
<comment type="similarity">
    <text evidence="2">Belongs to the methyl-accepting chemotaxis (MCP) protein family.</text>
</comment>
<dbReference type="CDD" id="cd06225">
    <property type="entry name" value="HAMP"/>
    <property type="match status" value="1"/>
</dbReference>
<feature type="domain" description="HAMP" evidence="8">
    <location>
        <begin position="43"/>
        <end position="96"/>
    </location>
</feature>
<feature type="compositionally biased region" description="Basic and acidic residues" evidence="5">
    <location>
        <begin position="784"/>
        <end position="796"/>
    </location>
</feature>
<dbReference type="GO" id="GO:0006935">
    <property type="term" value="P:chemotaxis"/>
    <property type="evidence" value="ECO:0007669"/>
    <property type="project" value="UniProtKB-KW"/>
</dbReference>
<dbReference type="InterPro" id="IPR004090">
    <property type="entry name" value="Chemotax_Me-accpt_rcpt"/>
</dbReference>
<dbReference type="Pfam" id="PF00672">
    <property type="entry name" value="HAMP"/>
    <property type="match status" value="1"/>
</dbReference>
<dbReference type="FunFam" id="1.10.287.950:FF:000001">
    <property type="entry name" value="Methyl-accepting chemotaxis sensory transducer"/>
    <property type="match status" value="1"/>
</dbReference>
<evidence type="ECO:0000313" key="9">
    <source>
        <dbReference type="EMBL" id="ANX01600.1"/>
    </source>
</evidence>
<feature type="coiled-coil region" evidence="4">
    <location>
        <begin position="355"/>
        <end position="382"/>
    </location>
</feature>
<keyword evidence="4" id="KW-0175">Coiled coil</keyword>
<evidence type="ECO:0000256" key="6">
    <source>
        <dbReference type="SAM" id="Phobius"/>
    </source>
</evidence>
<dbReference type="GO" id="GO:0004888">
    <property type="term" value="F:transmembrane signaling receptor activity"/>
    <property type="evidence" value="ECO:0007669"/>
    <property type="project" value="InterPro"/>
</dbReference>
<evidence type="ECO:0000256" key="3">
    <source>
        <dbReference type="PROSITE-ProRule" id="PRU00284"/>
    </source>
</evidence>
<dbReference type="Pfam" id="PF00015">
    <property type="entry name" value="MCPsignal"/>
    <property type="match status" value="1"/>
</dbReference>
<keyword evidence="1" id="KW-0145">Chemotaxis</keyword>
<protein>
    <submittedName>
        <fullName evidence="9">Sensory transducer protein</fullName>
    </submittedName>
</protein>
<feature type="compositionally biased region" description="Basic and acidic residues" evidence="5">
    <location>
        <begin position="809"/>
        <end position="827"/>
    </location>
</feature>
<dbReference type="GO" id="GO:0005886">
    <property type="term" value="C:plasma membrane"/>
    <property type="evidence" value="ECO:0007669"/>
    <property type="project" value="TreeGrafter"/>
</dbReference>
<dbReference type="Proteomes" id="UP000092931">
    <property type="component" value="Chromosome"/>
</dbReference>
<name>A0A1B1YLE2_THEST</name>
<accession>A0A1B1YLE2</accession>
<evidence type="ECO:0000259" key="7">
    <source>
        <dbReference type="PROSITE" id="PS50111"/>
    </source>
</evidence>
<dbReference type="GO" id="GO:0007165">
    <property type="term" value="P:signal transduction"/>
    <property type="evidence" value="ECO:0007669"/>
    <property type="project" value="UniProtKB-KW"/>
</dbReference>
<feature type="domain" description="HAMP" evidence="8">
    <location>
        <begin position="139"/>
        <end position="187"/>
    </location>
</feature>
<dbReference type="Gene3D" id="1.10.287.950">
    <property type="entry name" value="Methyl-accepting chemotaxis protein"/>
    <property type="match status" value="1"/>
</dbReference>
<dbReference type="SUPFAM" id="SSF58104">
    <property type="entry name" value="Methyl-accepting chemotaxis protein (MCP) signaling domain"/>
    <property type="match status" value="1"/>
</dbReference>
<sequence>MNGRLENEAAEINNKLNRYINWLMIFIILIFAFSSINIALLYIKIIKPVIRLKNVMLAMAEGDLTQNVDVPLNDSEIGQLAGAILKTKDNLNMLVADTKKLLNAAIEGKLDTRADISKHNGDFVKIIEGVNKILDTVYAPLKETEIVLGRMANNDFSCKMEGKYEGELSELSDSVNAVRDRLLSIEDVFVSVSNGDTSRLEELIKVGKRSENDNLVPAAVGMMQAIRDLIDEVNIITNECLNGNFKNARADSNKFRGGYKQVADGINNILDAIVEPCSEAVQVLGVMALNDFTVQMSNKYKGDFAVLANSINDVQKRLLNVQNVAVKISRGDISELNNLRKIGKRSENDNLIPALISMMETIQNLIDEIKILSNEAANGNLNVRGDAGKFRGEFVTIINGINDIINAAATPVKEIKDVMVLLADGIMGVTVKGNYKGDYKILADSVNITSTRLKNVINEISDILLRISENDLNIEKVKEYNGDFRLISDSLNTIIDSLNVTMREINIAADEVAAGAEHIAAASQNLSQASEEQASSIEEITSSITEIAAQVKQNADNAVQANNLSMVAKDNAVKGNELMKEMLKAMNDINESSAEISKIIKVIDDIAFQTNILALNAAVEAARAGQYGKGFAVVADEVRNLAQRSASAARETTALIENSIEKTRVGTKIANDTARALNEIVDSISMAAELVSQISSASGEQSVAVSQINQAIEQVSEVIQANSATAEESAAASQELSGQAETLRHMVGKFKLKDLKQLDSRNLDSLDPEIIHAIEEMIMKKTNKNELPESLNEAKRNGKGNTTVGQNDTLERGKEADALNRNDFDKY</sequence>
<feature type="transmembrane region" description="Helical" evidence="6">
    <location>
        <begin position="20"/>
        <end position="43"/>
    </location>
</feature>
<dbReference type="Pfam" id="PF18947">
    <property type="entry name" value="HAMP_2"/>
    <property type="match status" value="3"/>
</dbReference>
<organism evidence="9 10">
    <name type="scientific">Thermoclostridium stercorarium subsp. leptospartum DSM 9219</name>
    <dbReference type="NCBI Taxonomy" id="1346611"/>
    <lineage>
        <taxon>Bacteria</taxon>
        <taxon>Bacillati</taxon>
        <taxon>Bacillota</taxon>
        <taxon>Clostridia</taxon>
        <taxon>Eubacteriales</taxon>
        <taxon>Oscillospiraceae</taxon>
        <taxon>Thermoclostridium</taxon>
    </lineage>
</organism>
<dbReference type="SUPFAM" id="SSF158472">
    <property type="entry name" value="HAMP domain-like"/>
    <property type="match status" value="1"/>
</dbReference>
<dbReference type="PROSITE" id="PS50885">
    <property type="entry name" value="HAMP"/>
    <property type="match status" value="2"/>
</dbReference>
<feature type="domain" description="Methyl-accepting transducer" evidence="7">
    <location>
        <begin position="508"/>
        <end position="737"/>
    </location>
</feature>
<evidence type="ECO:0000313" key="10">
    <source>
        <dbReference type="Proteomes" id="UP000092931"/>
    </source>
</evidence>
<proteinExistence type="inferred from homology"/>
<dbReference type="PANTHER" id="PTHR43531:SF11">
    <property type="entry name" value="METHYL-ACCEPTING CHEMOTAXIS PROTEIN 3"/>
    <property type="match status" value="1"/>
</dbReference>
<dbReference type="AlphaFoldDB" id="A0A1B1YLE2"/>
<dbReference type="CDD" id="cd11386">
    <property type="entry name" value="MCP_signal"/>
    <property type="match status" value="1"/>
</dbReference>
<evidence type="ECO:0000256" key="5">
    <source>
        <dbReference type="SAM" id="MobiDB-lite"/>
    </source>
</evidence>
<dbReference type="InterPro" id="IPR004089">
    <property type="entry name" value="MCPsignal_dom"/>
</dbReference>
<gene>
    <name evidence="9" type="ORF">CSTERLE_08435</name>
</gene>
<feature type="compositionally biased region" description="Polar residues" evidence="5">
    <location>
        <begin position="799"/>
        <end position="808"/>
    </location>
</feature>
<dbReference type="PRINTS" id="PR00260">
    <property type="entry name" value="CHEMTRNSDUCR"/>
</dbReference>
<evidence type="ECO:0000256" key="1">
    <source>
        <dbReference type="ARBA" id="ARBA00022500"/>
    </source>
</evidence>
<dbReference type="PROSITE" id="PS50111">
    <property type="entry name" value="CHEMOTAXIS_TRANSDUC_2"/>
    <property type="match status" value="1"/>
</dbReference>